<comment type="caution">
    <text evidence="2">The sequence shown here is derived from an EMBL/GenBank/DDBJ whole genome shotgun (WGS) entry which is preliminary data.</text>
</comment>
<dbReference type="GeneID" id="89928992"/>
<gene>
    <name evidence="2" type="ORF">LTR77_007656</name>
</gene>
<dbReference type="EMBL" id="JAVRRT010000012">
    <property type="protein sequence ID" value="KAK5166927.1"/>
    <property type="molecule type" value="Genomic_DNA"/>
</dbReference>
<evidence type="ECO:0000256" key="1">
    <source>
        <dbReference type="SAM" id="MobiDB-lite"/>
    </source>
</evidence>
<sequence>MSQTIQEKLPSFAFDQAIQIQTQPNTGHQPHHTHDVQGEQRVRQAIKAAAQRNTALLSQLMATADAMTAFANSEVNVDKTREELAVQDSLVEKIELEAGVYRIRVSERRKFLTRWFYILTRMRRQLDEKISGAEKTYRNAVVAQSQAEKRQQALRRDLAQTEKEHSVLGDRAKQHATVHEELDKLYKSIFSGPTPGFPDEDELEARYNAKHEKHTRDARSLKLATKSSKEASAIGRAIDMAMDELEKAQDEATSPFFGSNYATQYIRRAALFVQKAEELNNDLTQSLVKPIDRSLIAMHKRLSEYFALARKTATEGCDGALHAGSDTIECIEQVRSELSHASEAQDRIKATIRGYHKNATRAVATGSRELEDARQALHGIRQNAFEKTVGFGAAAPAYHECCDRAKGFVDEAVAESAPVTDEGMPPPPTYEKVVEEE</sequence>
<evidence type="ECO:0000313" key="3">
    <source>
        <dbReference type="Proteomes" id="UP001337655"/>
    </source>
</evidence>
<dbReference type="RefSeq" id="XP_064656735.1">
    <property type="nucleotide sequence ID" value="XM_064804893.1"/>
</dbReference>
<name>A0AAV9P5M8_9PEZI</name>
<dbReference type="AlphaFoldDB" id="A0AAV9P5M8"/>
<protein>
    <submittedName>
        <fullName evidence="2">Uncharacterized protein</fullName>
    </submittedName>
</protein>
<evidence type="ECO:0000313" key="2">
    <source>
        <dbReference type="EMBL" id="KAK5166927.1"/>
    </source>
</evidence>
<proteinExistence type="predicted"/>
<reference evidence="2 3" key="1">
    <citation type="submission" date="2023-08" db="EMBL/GenBank/DDBJ databases">
        <title>Black Yeasts Isolated from many extreme environments.</title>
        <authorList>
            <person name="Coleine C."/>
            <person name="Stajich J.E."/>
            <person name="Selbmann L."/>
        </authorList>
    </citation>
    <scope>NUCLEOTIDE SEQUENCE [LARGE SCALE GENOMIC DNA]</scope>
    <source>
        <strain evidence="2 3">CCFEE 5935</strain>
    </source>
</reference>
<feature type="region of interest" description="Disordered" evidence="1">
    <location>
        <begin position="416"/>
        <end position="437"/>
    </location>
</feature>
<accession>A0AAV9P5M8</accession>
<dbReference type="Proteomes" id="UP001337655">
    <property type="component" value="Unassembled WGS sequence"/>
</dbReference>
<keyword evidence="3" id="KW-1185">Reference proteome</keyword>
<organism evidence="2 3">
    <name type="scientific">Saxophila tyrrhenica</name>
    <dbReference type="NCBI Taxonomy" id="1690608"/>
    <lineage>
        <taxon>Eukaryota</taxon>
        <taxon>Fungi</taxon>
        <taxon>Dikarya</taxon>
        <taxon>Ascomycota</taxon>
        <taxon>Pezizomycotina</taxon>
        <taxon>Dothideomycetes</taxon>
        <taxon>Dothideomycetidae</taxon>
        <taxon>Mycosphaerellales</taxon>
        <taxon>Extremaceae</taxon>
        <taxon>Saxophila</taxon>
    </lineage>
</organism>